<proteinExistence type="predicted"/>
<dbReference type="RefSeq" id="WP_190994625.1">
    <property type="nucleotide sequence ID" value="NZ_JACOIK010000008.1"/>
</dbReference>
<reference evidence="1 2" key="1">
    <citation type="submission" date="2020-08" db="EMBL/GenBank/DDBJ databases">
        <title>Sphingobacterium sp. DN00404 isolated from aquaculture water.</title>
        <authorList>
            <person name="Zhang M."/>
        </authorList>
    </citation>
    <scope>NUCLEOTIDE SEQUENCE [LARGE SCALE GENOMIC DNA]</scope>
    <source>
        <strain evidence="1 2">DN00404</strain>
    </source>
</reference>
<name>A0ABR7YR43_9SPHI</name>
<comment type="caution">
    <text evidence="1">The sequence shown here is derived from an EMBL/GenBank/DDBJ whole genome shotgun (WGS) entry which is preliminary data.</text>
</comment>
<evidence type="ECO:0000313" key="2">
    <source>
        <dbReference type="Proteomes" id="UP000602759"/>
    </source>
</evidence>
<accession>A0ABR7YR43</accession>
<dbReference type="Proteomes" id="UP000602759">
    <property type="component" value="Unassembled WGS sequence"/>
</dbReference>
<evidence type="ECO:0000313" key="1">
    <source>
        <dbReference type="EMBL" id="MBD1433671.1"/>
    </source>
</evidence>
<dbReference type="EMBL" id="JACOIK010000008">
    <property type="protein sequence ID" value="MBD1433671.1"/>
    <property type="molecule type" value="Genomic_DNA"/>
</dbReference>
<protein>
    <submittedName>
        <fullName evidence="1">Uncharacterized protein</fullName>
    </submittedName>
</protein>
<organism evidence="1 2">
    <name type="scientific">Sphingobacterium micropteri</name>
    <dbReference type="NCBI Taxonomy" id="2763501"/>
    <lineage>
        <taxon>Bacteria</taxon>
        <taxon>Pseudomonadati</taxon>
        <taxon>Bacteroidota</taxon>
        <taxon>Sphingobacteriia</taxon>
        <taxon>Sphingobacteriales</taxon>
        <taxon>Sphingobacteriaceae</taxon>
        <taxon>Sphingobacterium</taxon>
    </lineage>
</organism>
<keyword evidence="2" id="KW-1185">Reference proteome</keyword>
<sequence length="283" mass="33023">MRYKVSRINGTDRGEALFQQDMDSLLRQSPLFSSDDFFSADVYTSIRFENDEKAIQQNVVIRTEKEESISVEQEAEIKRMIERLKSGWRPAMENNNVVNTSYMIRMQIKSAANYPIGVYRLDLGSTSQKTKFGLPCFQSYNINKDYEILRYLFTASEIMAEYNGGLQCMANDINMLLDISRYSRGERIQDSCTIDFIVNREGKFGLLDTYKPKNEHEELILKRLRQLSCNWKPGISGGRRLNTSNKYRFFYSYVSKNTSEQDHPRQLKIDKIVRLRGEAVVNR</sequence>
<gene>
    <name evidence="1" type="ORF">H8B06_12605</name>
</gene>